<dbReference type="GeneTree" id="ENSGT00940000155720"/>
<reference evidence="2" key="2">
    <citation type="journal article" date="2011" name="PLoS Biol.">
        <title>Modernizing reference genome assemblies.</title>
        <authorList>
            <person name="Church D.M."/>
            <person name="Schneider V.A."/>
            <person name="Graves T."/>
            <person name="Auger K."/>
            <person name="Cunningham F."/>
            <person name="Bouk N."/>
            <person name="Chen H.C."/>
            <person name="Agarwala R."/>
            <person name="McLaren W.M."/>
            <person name="Ritchie G.R."/>
            <person name="Albracht D."/>
            <person name="Kremitzki M."/>
            <person name="Rock S."/>
            <person name="Kotkiewicz H."/>
            <person name="Kremitzki C."/>
            <person name="Wollam A."/>
            <person name="Trani L."/>
            <person name="Fulton L."/>
            <person name="Fulton R."/>
            <person name="Matthews L."/>
            <person name="Whitehead S."/>
            <person name="Chow W."/>
            <person name="Torrance J."/>
            <person name="Dunn M."/>
            <person name="Harden G."/>
            <person name="Threadgold G."/>
            <person name="Wood J."/>
            <person name="Collins J."/>
            <person name="Heath P."/>
            <person name="Griffiths G."/>
            <person name="Pelan S."/>
            <person name="Grafham D."/>
            <person name="Eichler E.E."/>
            <person name="Weinstock G."/>
            <person name="Mardis E.R."/>
            <person name="Wilson R.K."/>
            <person name="Howe K."/>
            <person name="Flicek P."/>
            <person name="Hubbard T."/>
        </authorList>
    </citation>
    <scope>NUCLEOTIDE SEQUENCE [LARGE SCALE GENOMIC DNA]</scope>
    <source>
        <strain evidence="2">C57BL/6J</strain>
    </source>
</reference>
<dbReference type="ExpressionAtlas" id="A0A1Y7VJT6">
    <property type="expression patterns" value="baseline and differential"/>
</dbReference>
<reference evidence="2" key="3">
    <citation type="submission" date="2025-05" db="UniProtKB">
        <authorList>
            <consortium name="Ensembl"/>
        </authorList>
    </citation>
    <scope>IDENTIFICATION</scope>
    <source>
        <strain evidence="2">C57BL/6J</strain>
    </source>
</reference>
<dbReference type="AGR" id="MGI:3026623"/>
<evidence type="ECO:0000313" key="2">
    <source>
        <dbReference type="Ensembl" id="ENSMUSP00000152636.2"/>
    </source>
</evidence>
<organism evidence="2 4">
    <name type="scientific">Mus musculus</name>
    <name type="common">Mouse</name>
    <dbReference type="NCBI Taxonomy" id="10090"/>
    <lineage>
        <taxon>Eukaryota</taxon>
        <taxon>Metazoa</taxon>
        <taxon>Chordata</taxon>
        <taxon>Craniata</taxon>
        <taxon>Vertebrata</taxon>
        <taxon>Euteleostomi</taxon>
        <taxon>Mammalia</taxon>
        <taxon>Eutheria</taxon>
        <taxon>Euarchontoglires</taxon>
        <taxon>Glires</taxon>
        <taxon>Rodentia</taxon>
        <taxon>Myomorpha</taxon>
        <taxon>Muroidea</taxon>
        <taxon>Muridae</taxon>
        <taxon>Murinae</taxon>
        <taxon>Mus</taxon>
        <taxon>Mus</taxon>
    </lineage>
</organism>
<protein>
    <submittedName>
        <fullName evidence="2">BTB domain containing 6</fullName>
    </submittedName>
</protein>
<dbReference type="Antibodypedia" id="15012">
    <property type="antibodies" value="156 antibodies from 29 providers"/>
</dbReference>
<dbReference type="VEuPathDB" id="HostDB:ENSMUSG00000002803"/>
<dbReference type="AlphaFoldDB" id="A0A1Y7VJT6"/>
<dbReference type="Ensembl" id="ENSMUST00000223287.2">
    <property type="protein sequence ID" value="ENSMUSP00000152389.2"/>
    <property type="gene ID" value="ENSMUSG00000002803.15"/>
</dbReference>
<reference evidence="2 4" key="1">
    <citation type="journal article" date="2009" name="PLoS Biol.">
        <title>Lineage-specific biology revealed by a finished genome assembly of the mouse.</title>
        <authorList>
            <consortium name="Mouse Genome Sequencing Consortium"/>
            <person name="Church D.M."/>
            <person name="Goodstadt L."/>
            <person name="Hillier L.W."/>
            <person name="Zody M.C."/>
            <person name="Goldstein S."/>
            <person name="She X."/>
            <person name="Bult C.J."/>
            <person name="Agarwala R."/>
            <person name="Cherry J.L."/>
            <person name="DiCuccio M."/>
            <person name="Hlavina W."/>
            <person name="Kapustin Y."/>
            <person name="Meric P."/>
            <person name="Maglott D."/>
            <person name="Birtle Z."/>
            <person name="Marques A.C."/>
            <person name="Graves T."/>
            <person name="Zhou S."/>
            <person name="Teague B."/>
            <person name="Potamousis K."/>
            <person name="Churas C."/>
            <person name="Place M."/>
            <person name="Herschleb J."/>
            <person name="Runnheim R."/>
            <person name="Forrest D."/>
            <person name="Amos-Landgraf J."/>
            <person name="Schwartz D.C."/>
            <person name="Cheng Z."/>
            <person name="Lindblad-Toh K."/>
            <person name="Eichler E.E."/>
            <person name="Ponting C.P."/>
        </authorList>
    </citation>
    <scope>NUCLEOTIDE SEQUENCE [LARGE SCALE GENOMIC DNA]</scope>
    <source>
        <strain evidence="2 4">C57BL/6J</strain>
    </source>
</reference>
<dbReference type="Bgee" id="ENSMUSG00000002803">
    <property type="expression patterns" value="Expressed in embryonic brain and 221 other cell types or tissues"/>
</dbReference>
<dbReference type="MGI" id="MGI:3026623">
    <property type="gene designation" value="Btbd6"/>
</dbReference>
<gene>
    <name evidence="2 3" type="primary">Btbd6</name>
</gene>
<sequence length="95" mass="9723">MAAELYPPASPSAATATDIANSNAAGAAESTKVGLCCPPCLAPAPLPPLPAPPLPDNNNPESPNWQSFHPTLRESMSWLSAAPSSMPCSTGILRK</sequence>
<feature type="compositionally biased region" description="Polar residues" evidence="1">
    <location>
        <begin position="56"/>
        <end position="69"/>
    </location>
</feature>
<feature type="region of interest" description="Disordered" evidence="1">
    <location>
        <begin position="47"/>
        <end position="69"/>
    </location>
</feature>
<proteinExistence type="predicted"/>
<dbReference type="Proteomes" id="UP000000589">
    <property type="component" value="Chromosome 12"/>
</dbReference>
<evidence type="ECO:0000313" key="3">
    <source>
        <dbReference type="MGI" id="MGI:3026623"/>
    </source>
</evidence>
<evidence type="ECO:0000256" key="1">
    <source>
        <dbReference type="SAM" id="MobiDB-lite"/>
    </source>
</evidence>
<accession>A0A1Y7VJT6</accession>
<evidence type="ECO:0000313" key="4">
    <source>
        <dbReference type="Proteomes" id="UP000000589"/>
    </source>
</evidence>
<dbReference type="Ensembl" id="ENSMUST00000222209.2">
    <property type="protein sequence ID" value="ENSMUSP00000152636.2"/>
    <property type="gene ID" value="ENSMUSG00000002803.15"/>
</dbReference>
<name>A0A1Y7VJT6_MOUSE</name>
<keyword evidence="4" id="KW-1185">Reference proteome</keyword>